<feature type="region of interest" description="Disordered" evidence="2">
    <location>
        <begin position="628"/>
        <end position="676"/>
    </location>
</feature>
<name>A0A815I2Q1_ADIRI</name>
<feature type="region of interest" description="Disordered" evidence="2">
    <location>
        <begin position="345"/>
        <end position="369"/>
    </location>
</feature>
<dbReference type="Gene3D" id="3.10.260.20">
    <property type="entry name" value="Ski"/>
    <property type="match status" value="1"/>
</dbReference>
<organism evidence="4 5">
    <name type="scientific">Adineta ricciae</name>
    <name type="common">Rotifer</name>
    <dbReference type="NCBI Taxonomy" id="249248"/>
    <lineage>
        <taxon>Eukaryota</taxon>
        <taxon>Metazoa</taxon>
        <taxon>Spiralia</taxon>
        <taxon>Gnathifera</taxon>
        <taxon>Rotifera</taxon>
        <taxon>Eurotatoria</taxon>
        <taxon>Bdelloidea</taxon>
        <taxon>Adinetida</taxon>
        <taxon>Adinetidae</taxon>
        <taxon>Adineta</taxon>
    </lineage>
</organism>
<dbReference type="GO" id="GO:0030514">
    <property type="term" value="P:negative regulation of BMP signaling pathway"/>
    <property type="evidence" value="ECO:0007669"/>
    <property type="project" value="TreeGrafter"/>
</dbReference>
<dbReference type="InterPro" id="IPR009061">
    <property type="entry name" value="DNA-bd_dom_put_sf"/>
</dbReference>
<feature type="compositionally biased region" description="Acidic residues" evidence="2">
    <location>
        <begin position="657"/>
        <end position="666"/>
    </location>
</feature>
<feature type="region of interest" description="Disordered" evidence="2">
    <location>
        <begin position="528"/>
        <end position="580"/>
    </location>
</feature>
<dbReference type="Pfam" id="PF08782">
    <property type="entry name" value="c-SKI_SMAD_bind"/>
    <property type="match status" value="1"/>
</dbReference>
<dbReference type="SMART" id="SM01046">
    <property type="entry name" value="c-SKI_SMAD_bind"/>
    <property type="match status" value="1"/>
</dbReference>
<feature type="compositionally biased region" description="Basic and acidic residues" evidence="2">
    <location>
        <begin position="667"/>
        <end position="676"/>
    </location>
</feature>
<dbReference type="GO" id="GO:0005667">
    <property type="term" value="C:transcription regulator complex"/>
    <property type="evidence" value="ECO:0007669"/>
    <property type="project" value="TreeGrafter"/>
</dbReference>
<dbReference type="FunFam" id="3.10.260.20:FF:000002">
    <property type="entry name" value="SKI-like oncogene a"/>
    <property type="match status" value="1"/>
</dbReference>
<dbReference type="GO" id="GO:0000978">
    <property type="term" value="F:RNA polymerase II cis-regulatory region sequence-specific DNA binding"/>
    <property type="evidence" value="ECO:0007669"/>
    <property type="project" value="TreeGrafter"/>
</dbReference>
<feature type="compositionally biased region" description="Low complexity" evidence="2">
    <location>
        <begin position="347"/>
        <end position="362"/>
    </location>
</feature>
<proteinExistence type="inferred from homology"/>
<feature type="compositionally biased region" description="Low complexity" evidence="2">
    <location>
        <begin position="422"/>
        <end position="438"/>
    </location>
</feature>
<gene>
    <name evidence="4" type="ORF">EDS130_LOCUS33739</name>
</gene>
<dbReference type="InterPro" id="IPR037000">
    <property type="entry name" value="Ski_DNA-bd_sf"/>
</dbReference>
<dbReference type="PANTHER" id="PTHR10005:SF25">
    <property type="entry name" value="SNO ONCOGENE, ISOFORM B"/>
    <property type="match status" value="1"/>
</dbReference>
<dbReference type="PANTHER" id="PTHR10005">
    <property type="entry name" value="SKI ONCOGENE-RELATED"/>
    <property type="match status" value="1"/>
</dbReference>
<dbReference type="Pfam" id="PF02437">
    <property type="entry name" value="Ski_Sno_DHD"/>
    <property type="match status" value="1"/>
</dbReference>
<dbReference type="GO" id="GO:0000981">
    <property type="term" value="F:DNA-binding transcription factor activity, RNA polymerase II-specific"/>
    <property type="evidence" value="ECO:0007669"/>
    <property type="project" value="TreeGrafter"/>
</dbReference>
<evidence type="ECO:0000313" key="5">
    <source>
        <dbReference type="Proteomes" id="UP000663852"/>
    </source>
</evidence>
<dbReference type="SUPFAM" id="SSF46955">
    <property type="entry name" value="Putative DNA-binding domain"/>
    <property type="match status" value="1"/>
</dbReference>
<evidence type="ECO:0000313" key="4">
    <source>
        <dbReference type="EMBL" id="CAF1359557.1"/>
    </source>
</evidence>
<protein>
    <recommendedName>
        <fullName evidence="3">c-SKI SMAD4-binding domain-containing protein</fullName>
    </recommendedName>
</protein>
<dbReference type="InterPro" id="IPR010919">
    <property type="entry name" value="SAND-like_dom_sf"/>
</dbReference>
<dbReference type="GO" id="GO:0005737">
    <property type="term" value="C:cytoplasm"/>
    <property type="evidence" value="ECO:0007669"/>
    <property type="project" value="TreeGrafter"/>
</dbReference>
<dbReference type="InterPro" id="IPR023216">
    <property type="entry name" value="Tscrpt_reg_SKI_SnoN"/>
</dbReference>
<dbReference type="EMBL" id="CAJNOJ010000273">
    <property type="protein sequence ID" value="CAF1359557.1"/>
    <property type="molecule type" value="Genomic_DNA"/>
</dbReference>
<dbReference type="SUPFAM" id="SSF63763">
    <property type="entry name" value="SAND domain-like"/>
    <property type="match status" value="1"/>
</dbReference>
<evidence type="ECO:0000256" key="1">
    <source>
        <dbReference type="ARBA" id="ARBA00009513"/>
    </source>
</evidence>
<dbReference type="InterPro" id="IPR014890">
    <property type="entry name" value="c-SKI_SMAD4-bd_dom"/>
</dbReference>
<feature type="region of interest" description="Disordered" evidence="2">
    <location>
        <begin position="417"/>
        <end position="452"/>
    </location>
</feature>
<evidence type="ECO:0000256" key="2">
    <source>
        <dbReference type="SAM" id="MobiDB-lite"/>
    </source>
</evidence>
<feature type="domain" description="c-SKI SMAD4-binding" evidence="3">
    <location>
        <begin position="256"/>
        <end position="346"/>
    </location>
</feature>
<dbReference type="InterPro" id="IPR003380">
    <property type="entry name" value="SKI/SNO/DAC"/>
</dbReference>
<feature type="compositionally biased region" description="Low complexity" evidence="2">
    <location>
        <begin position="560"/>
        <end position="569"/>
    </location>
</feature>
<reference evidence="4" key="1">
    <citation type="submission" date="2021-02" db="EMBL/GenBank/DDBJ databases">
        <authorList>
            <person name="Nowell W R."/>
        </authorList>
    </citation>
    <scope>NUCLEOTIDE SEQUENCE</scope>
</reference>
<dbReference type="AlphaFoldDB" id="A0A815I2Q1"/>
<sequence>MTTTTAITTPSAATSLSAIDPQLLKLLARHHQHLQQQPAAKEFLQHAFYYNHTPPNRVATNLPRHLLGNGLSKLNTENSLANLKLSAINGKIDSQQAFNDSSIKKLSKEPLTFDQWLQPPIGSMIQGPPCLPADTSTASLKSETVLSSGERITCFIVGGEKRLCLPEILNTVLKDFSLQEINAACERLHIYCSRCTSEQLDILKLIQVLPINAPSCGLITQTDAERLCANLLQLRYKGQLRSVNSLAANQYERLYSIKVQHKCFGKCSGTLYPTLYVAPHAECIQCDTCQALFSPKTFVSHGHKSEENRVCHWGFNSDNWRAYLKLRSSEDTRAREELELMKEKFLNNNNNNNNNTTTTNNNPKKRLSQPMDSLIPAEKRVKTNPSSSGDSWLATNNLYSHPQTAFSTVKKDNHSGDYSFASSVPRPSPLRVVRSSSPELNDPTTSSITNFNDFTPDGIRHIIESTVTSPRGRTQLLAYISQLQLAAYAQSSRTNTLSVHDNQQNETILLRRENELLRERLSKFESIQVSSNASTTSKTSSHDHNQQHDSTIGDLDDLESTISSNSASSMMTQETTINDQRKYFDRKRRLLAAEQQIPILEADMLMAKKSGVYKKACLDEIVDSLNQKAQAEREENHNTNSDDDEKNFRSPSTTNEREDEDEEIDIDDGKIAENDQ</sequence>
<dbReference type="CDD" id="cd21079">
    <property type="entry name" value="DHD_Ski_Sno"/>
    <property type="match status" value="1"/>
</dbReference>
<evidence type="ECO:0000259" key="3">
    <source>
        <dbReference type="SMART" id="SM01046"/>
    </source>
</evidence>
<dbReference type="Gene3D" id="3.10.390.10">
    <property type="entry name" value="SAND domain-like"/>
    <property type="match status" value="1"/>
</dbReference>
<comment type="similarity">
    <text evidence="1">Belongs to the SKI family.</text>
</comment>
<dbReference type="Proteomes" id="UP000663852">
    <property type="component" value="Unassembled WGS sequence"/>
</dbReference>
<dbReference type="OrthoDB" id="3938623at2759"/>
<feature type="compositionally biased region" description="Low complexity" evidence="2">
    <location>
        <begin position="530"/>
        <end position="539"/>
    </location>
</feature>
<accession>A0A815I2Q1</accession>
<comment type="caution">
    <text evidence="4">The sequence shown here is derived from an EMBL/GenBank/DDBJ whole genome shotgun (WGS) entry which is preliminary data.</text>
</comment>
<dbReference type="GO" id="GO:0046332">
    <property type="term" value="F:SMAD binding"/>
    <property type="evidence" value="ECO:0007669"/>
    <property type="project" value="InterPro"/>
</dbReference>
<feature type="compositionally biased region" description="Polar residues" evidence="2">
    <location>
        <begin position="442"/>
        <end position="452"/>
    </location>
</feature>
<dbReference type="GO" id="GO:0005634">
    <property type="term" value="C:nucleus"/>
    <property type="evidence" value="ECO:0007669"/>
    <property type="project" value="TreeGrafter"/>
</dbReference>